<comment type="caution">
    <text evidence="2">The sequence shown here is derived from an EMBL/GenBank/DDBJ whole genome shotgun (WGS) entry which is preliminary data.</text>
</comment>
<feature type="domain" description="Metallo-beta-lactamase" evidence="1">
    <location>
        <begin position="47"/>
        <end position="224"/>
    </location>
</feature>
<name>A0A9D1T0J4_9FIRM</name>
<dbReference type="InterPro" id="IPR036866">
    <property type="entry name" value="RibonucZ/Hydroxyglut_hydro"/>
</dbReference>
<reference evidence="2" key="1">
    <citation type="submission" date="2020-10" db="EMBL/GenBank/DDBJ databases">
        <authorList>
            <person name="Gilroy R."/>
        </authorList>
    </citation>
    <scope>NUCLEOTIDE SEQUENCE</scope>
    <source>
        <strain evidence="2">4920</strain>
    </source>
</reference>
<sequence>MELKYLGTAASEGMPSLFCNCEACARARHAGGRNIRTRAQAIVDGKVLLDFGPDTFMHVLAHGVPLYRVQTCLVTHAHSDHLFAPDLTRRTPILATVEVNPLTIYGSAATGQQVAGIMKDTLAGRVEFALVEPYAAFEAEGYRITPLKANHAPELEPLNYLISKDGATLLYAHDTGYWGEETWRFFEKGRPRLQFASFDCTMGVLDSRKNHMGLKTALEVRDRLADIGCIDSSTICCVSHISHKAKMTYDEFAPIVE</sequence>
<proteinExistence type="predicted"/>
<dbReference type="EMBL" id="DVOF01000175">
    <property type="protein sequence ID" value="HIV03117.1"/>
    <property type="molecule type" value="Genomic_DNA"/>
</dbReference>
<dbReference type="Pfam" id="PF12706">
    <property type="entry name" value="Lactamase_B_2"/>
    <property type="match status" value="1"/>
</dbReference>
<dbReference type="AlphaFoldDB" id="A0A9D1T0J4"/>
<dbReference type="Gene3D" id="3.60.15.10">
    <property type="entry name" value="Ribonuclease Z/Hydroxyacylglutathione hydrolase-like"/>
    <property type="match status" value="1"/>
</dbReference>
<organism evidence="2 3">
    <name type="scientific">Candidatus Aphodoplasma excrementigallinarum</name>
    <dbReference type="NCBI Taxonomy" id="2840673"/>
    <lineage>
        <taxon>Bacteria</taxon>
        <taxon>Bacillati</taxon>
        <taxon>Bacillota</taxon>
        <taxon>Clostridia</taxon>
        <taxon>Eubacteriales</taxon>
        <taxon>Candidatus Aphodoplasma</taxon>
    </lineage>
</organism>
<dbReference type="PANTHER" id="PTHR42663">
    <property type="entry name" value="HYDROLASE C777.06C-RELATED-RELATED"/>
    <property type="match status" value="1"/>
</dbReference>
<accession>A0A9D1T0J4</accession>
<dbReference type="Proteomes" id="UP000886743">
    <property type="component" value="Unassembled WGS sequence"/>
</dbReference>
<evidence type="ECO:0000259" key="1">
    <source>
        <dbReference type="Pfam" id="PF12706"/>
    </source>
</evidence>
<evidence type="ECO:0000313" key="2">
    <source>
        <dbReference type="EMBL" id="HIV03117.1"/>
    </source>
</evidence>
<feature type="non-terminal residue" evidence="2">
    <location>
        <position position="257"/>
    </location>
</feature>
<dbReference type="InterPro" id="IPR001279">
    <property type="entry name" value="Metallo-B-lactamas"/>
</dbReference>
<evidence type="ECO:0000313" key="3">
    <source>
        <dbReference type="Proteomes" id="UP000886743"/>
    </source>
</evidence>
<reference evidence="2" key="2">
    <citation type="journal article" date="2021" name="PeerJ">
        <title>Extensive microbial diversity within the chicken gut microbiome revealed by metagenomics and culture.</title>
        <authorList>
            <person name="Gilroy R."/>
            <person name="Ravi A."/>
            <person name="Getino M."/>
            <person name="Pursley I."/>
            <person name="Horton D.L."/>
            <person name="Alikhan N.F."/>
            <person name="Baker D."/>
            <person name="Gharbi K."/>
            <person name="Hall N."/>
            <person name="Watson M."/>
            <person name="Adriaenssens E.M."/>
            <person name="Foster-Nyarko E."/>
            <person name="Jarju S."/>
            <person name="Secka A."/>
            <person name="Antonio M."/>
            <person name="Oren A."/>
            <person name="Chaudhuri R.R."/>
            <person name="La Ragione R."/>
            <person name="Hildebrand F."/>
            <person name="Pallen M.J."/>
        </authorList>
    </citation>
    <scope>NUCLEOTIDE SEQUENCE</scope>
    <source>
        <strain evidence="2">4920</strain>
    </source>
</reference>
<gene>
    <name evidence="2" type="ORF">IAC74_06040</name>
</gene>
<dbReference type="PANTHER" id="PTHR42663:SF6">
    <property type="entry name" value="HYDROLASE C777.06C-RELATED"/>
    <property type="match status" value="1"/>
</dbReference>
<protein>
    <recommendedName>
        <fullName evidence="1">Metallo-beta-lactamase domain-containing protein</fullName>
    </recommendedName>
</protein>
<dbReference type="SUPFAM" id="SSF56281">
    <property type="entry name" value="Metallo-hydrolase/oxidoreductase"/>
    <property type="match status" value="1"/>
</dbReference>